<accession>A0ABS8ULZ7</accession>
<feature type="domain" description="Helicase ATP-binding" evidence="1">
    <location>
        <begin position="59"/>
        <end position="235"/>
    </location>
</feature>
<dbReference type="PROSITE" id="PS51192">
    <property type="entry name" value="HELICASE_ATP_BIND_1"/>
    <property type="match status" value="1"/>
</dbReference>
<dbReference type="Gene3D" id="3.40.50.300">
    <property type="entry name" value="P-loop containing nucleotide triphosphate hydrolases"/>
    <property type="match status" value="1"/>
</dbReference>
<dbReference type="PANTHER" id="PTHR14074">
    <property type="entry name" value="HELICASE WITH DEATH DOMAIN-RELATED"/>
    <property type="match status" value="1"/>
</dbReference>
<organism evidence="2 3">
    <name type="scientific">Datura stramonium</name>
    <name type="common">Jimsonweed</name>
    <name type="synonym">Common thornapple</name>
    <dbReference type="NCBI Taxonomy" id="4076"/>
    <lineage>
        <taxon>Eukaryota</taxon>
        <taxon>Viridiplantae</taxon>
        <taxon>Streptophyta</taxon>
        <taxon>Embryophyta</taxon>
        <taxon>Tracheophyta</taxon>
        <taxon>Spermatophyta</taxon>
        <taxon>Magnoliopsida</taxon>
        <taxon>eudicotyledons</taxon>
        <taxon>Gunneridae</taxon>
        <taxon>Pentapetalae</taxon>
        <taxon>asterids</taxon>
        <taxon>lamiids</taxon>
        <taxon>Solanales</taxon>
        <taxon>Solanaceae</taxon>
        <taxon>Solanoideae</taxon>
        <taxon>Datureae</taxon>
        <taxon>Datura</taxon>
    </lineage>
</organism>
<evidence type="ECO:0000313" key="3">
    <source>
        <dbReference type="Proteomes" id="UP000823775"/>
    </source>
</evidence>
<dbReference type="Pfam" id="PF00270">
    <property type="entry name" value="DEAD"/>
    <property type="match status" value="1"/>
</dbReference>
<dbReference type="InterPro" id="IPR011545">
    <property type="entry name" value="DEAD/DEAH_box_helicase_dom"/>
</dbReference>
<name>A0ABS8ULZ7_DATST</name>
<sequence>MEGGGLENATNNRPPSAEDSLITDQLSVVSLNGDENSPVSAEKPEKDPRKIARKYQMDLCKKALEENVVVYLGTGCGKTHIAVLLIYEMGQLIRKPQKSICVFLAPTVALVQQQAKVIEDSIDFKVGTYCSKSKHLKSHQDWEREMEQYEVLVMTPQILLRSLSHCYIRIEFIALLIFDECHYAQVESDHPYAEIMKIFYKPDVVKLPRIFGMTASPISGKGATVEGLETLLRSKVYSVEDKDELEQFVASPKVNVYYYGPGSSSLTKAYSQKLEEIKHQCVKELHKKAVDTTLRNTKKMLKRLHGHLNFSLENLGVLGALQASCILLRGDHYERHQMVEAEVSASDDSLCDKYLSQVDTVFSSGCAKDFDKKEERLSRGPIFATQRGTTLIVSMLLKASVLTHTKVHGSFTMEYAKKMPKQKGKGLLAKPVKPCPKCMVAFGFFAGHRYQLAAGQHPMHPAAGKSP</sequence>
<gene>
    <name evidence="2" type="ORF">HAX54_018151</name>
</gene>
<comment type="caution">
    <text evidence="2">The sequence shown here is derived from an EMBL/GenBank/DDBJ whole genome shotgun (WGS) entry which is preliminary data.</text>
</comment>
<dbReference type="InterPro" id="IPR014001">
    <property type="entry name" value="Helicase_ATP-bd"/>
</dbReference>
<dbReference type="PANTHER" id="PTHR14074:SF16">
    <property type="entry name" value="ANTIVIRAL INNATE IMMUNE RESPONSE RECEPTOR RIG-I"/>
    <property type="match status" value="1"/>
</dbReference>
<proteinExistence type="predicted"/>
<dbReference type="Proteomes" id="UP000823775">
    <property type="component" value="Unassembled WGS sequence"/>
</dbReference>
<protein>
    <recommendedName>
        <fullName evidence="1">Helicase ATP-binding domain-containing protein</fullName>
    </recommendedName>
</protein>
<dbReference type="InterPro" id="IPR051363">
    <property type="entry name" value="RLR_Helicase"/>
</dbReference>
<dbReference type="CDD" id="cd18034">
    <property type="entry name" value="DEXHc_dicer"/>
    <property type="match status" value="1"/>
</dbReference>
<keyword evidence="3" id="KW-1185">Reference proteome</keyword>
<reference evidence="2 3" key="1">
    <citation type="journal article" date="2021" name="BMC Genomics">
        <title>Datura genome reveals duplications of psychoactive alkaloid biosynthetic genes and high mutation rate following tissue culture.</title>
        <authorList>
            <person name="Rajewski A."/>
            <person name="Carter-House D."/>
            <person name="Stajich J."/>
            <person name="Litt A."/>
        </authorList>
    </citation>
    <scope>NUCLEOTIDE SEQUENCE [LARGE SCALE GENOMIC DNA]</scope>
    <source>
        <strain evidence="2">AR-01</strain>
    </source>
</reference>
<dbReference type="EMBL" id="JACEIK010002230">
    <property type="protein sequence ID" value="MCD9559829.1"/>
    <property type="molecule type" value="Genomic_DNA"/>
</dbReference>
<evidence type="ECO:0000313" key="2">
    <source>
        <dbReference type="EMBL" id="MCD9559829.1"/>
    </source>
</evidence>
<dbReference type="SUPFAM" id="SSF52540">
    <property type="entry name" value="P-loop containing nucleoside triphosphate hydrolases"/>
    <property type="match status" value="1"/>
</dbReference>
<dbReference type="SMART" id="SM00487">
    <property type="entry name" value="DEXDc"/>
    <property type="match status" value="1"/>
</dbReference>
<dbReference type="InterPro" id="IPR027417">
    <property type="entry name" value="P-loop_NTPase"/>
</dbReference>
<evidence type="ECO:0000259" key="1">
    <source>
        <dbReference type="PROSITE" id="PS51192"/>
    </source>
</evidence>